<name>A0ABR2E6F5_9ROSI</name>
<comment type="caution">
    <text evidence="3">The sequence shown here is derived from an EMBL/GenBank/DDBJ whole genome shotgun (WGS) entry which is preliminary data.</text>
</comment>
<dbReference type="PANTHER" id="PTHR24128">
    <property type="entry name" value="HOMEOBOX PROTEIN WARIAI"/>
    <property type="match status" value="1"/>
</dbReference>
<gene>
    <name evidence="3" type="ORF">V6N12_041388</name>
</gene>
<keyword evidence="2" id="KW-0812">Transmembrane</keyword>
<dbReference type="Pfam" id="PF12796">
    <property type="entry name" value="Ank_2"/>
    <property type="match status" value="1"/>
</dbReference>
<dbReference type="InterPro" id="IPR036770">
    <property type="entry name" value="Ankyrin_rpt-contain_sf"/>
</dbReference>
<evidence type="ECO:0000313" key="3">
    <source>
        <dbReference type="EMBL" id="KAK8552814.1"/>
    </source>
</evidence>
<dbReference type="PROSITE" id="PS50088">
    <property type="entry name" value="ANK_REPEAT"/>
    <property type="match status" value="2"/>
</dbReference>
<protein>
    <recommendedName>
        <fullName evidence="5">PGG domain-containing protein</fullName>
    </recommendedName>
</protein>
<dbReference type="SMART" id="SM00248">
    <property type="entry name" value="ANK"/>
    <property type="match status" value="6"/>
</dbReference>
<dbReference type="Pfam" id="PF13857">
    <property type="entry name" value="Ank_5"/>
    <property type="match status" value="1"/>
</dbReference>
<reference evidence="3 4" key="1">
    <citation type="journal article" date="2024" name="G3 (Bethesda)">
        <title>Genome assembly of Hibiscus sabdariffa L. provides insights into metabolisms of medicinal natural products.</title>
        <authorList>
            <person name="Kim T."/>
        </authorList>
    </citation>
    <scope>NUCLEOTIDE SEQUENCE [LARGE SCALE GENOMIC DNA]</scope>
    <source>
        <strain evidence="3">TK-2024</strain>
        <tissue evidence="3">Old leaves</tissue>
    </source>
</reference>
<dbReference type="EMBL" id="JBBPBM010000020">
    <property type="protein sequence ID" value="KAK8552814.1"/>
    <property type="molecule type" value="Genomic_DNA"/>
</dbReference>
<keyword evidence="1" id="KW-0040">ANK repeat</keyword>
<evidence type="ECO:0000313" key="4">
    <source>
        <dbReference type="Proteomes" id="UP001472677"/>
    </source>
</evidence>
<feature type="repeat" description="ANK" evidence="1">
    <location>
        <begin position="178"/>
        <end position="210"/>
    </location>
</feature>
<proteinExistence type="predicted"/>
<dbReference type="SUPFAM" id="SSF48403">
    <property type="entry name" value="Ankyrin repeat"/>
    <property type="match status" value="1"/>
</dbReference>
<dbReference type="InterPro" id="IPR002110">
    <property type="entry name" value="Ankyrin_rpt"/>
</dbReference>
<evidence type="ECO:0000256" key="1">
    <source>
        <dbReference type="PROSITE-ProRule" id="PRU00023"/>
    </source>
</evidence>
<keyword evidence="2" id="KW-0472">Membrane</keyword>
<evidence type="ECO:0008006" key="5">
    <source>
        <dbReference type="Google" id="ProtNLM"/>
    </source>
</evidence>
<keyword evidence="4" id="KW-1185">Reference proteome</keyword>
<sequence length="557" mass="61786">MLNKAAEEGNIDGLYHVIGMDPNILDRIDQIPFVDTPVHIAVTAGHLDFAVEVLNLKPLFARKLNKDGYSPIHLALKNETAVLRLVETDKDLIRVKGRGGCTPLHYAAEHGNLNLLANFLIDCPGSIQDVTIGNETALHVAAKNGEVEALRVLAQSLRRPYLYSSSVRKKLLNWKDKDGNTALHVAAENNQPKMIELLLDCKVNLNEMNSSGKTPLDVIQELQIPKASKRDATRILLNAEALNASSTPRPPHLHELLTSNITFTERAFGEMFHDIANMSAERSGAVLVILVLILASTYQATMNPPGGVLQGNSGDSHDLASRKMLQKYAFKHRYAYHSQSPKFSDKKNNNVNSKEGKSVLNSAAFLLFYVPNTLAFTMTFILTLGLLAIVASGVTWLLLTPLLLLYFCLLSATFDISPTSAVLIFSFLPSIALPIMFRIIGHAKSLRKYMGFIYFRLNRSSSSRRHSGTLGCDIGDDDSATEVINMKPSFTRKLNKDGYRLIVRFTRQAKREKRAVEGREGYAHLHSGAEHGNLRLLAQFTRNKTDEISGSNLFRQL</sequence>
<keyword evidence="2" id="KW-1133">Transmembrane helix</keyword>
<feature type="transmembrane region" description="Helical" evidence="2">
    <location>
        <begin position="396"/>
        <end position="414"/>
    </location>
</feature>
<accession>A0ABR2E6F5</accession>
<dbReference type="PROSITE" id="PS50297">
    <property type="entry name" value="ANK_REP_REGION"/>
    <property type="match status" value="2"/>
</dbReference>
<organism evidence="3 4">
    <name type="scientific">Hibiscus sabdariffa</name>
    <name type="common">roselle</name>
    <dbReference type="NCBI Taxonomy" id="183260"/>
    <lineage>
        <taxon>Eukaryota</taxon>
        <taxon>Viridiplantae</taxon>
        <taxon>Streptophyta</taxon>
        <taxon>Embryophyta</taxon>
        <taxon>Tracheophyta</taxon>
        <taxon>Spermatophyta</taxon>
        <taxon>Magnoliopsida</taxon>
        <taxon>eudicotyledons</taxon>
        <taxon>Gunneridae</taxon>
        <taxon>Pentapetalae</taxon>
        <taxon>rosids</taxon>
        <taxon>malvids</taxon>
        <taxon>Malvales</taxon>
        <taxon>Malvaceae</taxon>
        <taxon>Malvoideae</taxon>
        <taxon>Hibiscus</taxon>
    </lineage>
</organism>
<dbReference type="Gene3D" id="1.25.40.20">
    <property type="entry name" value="Ankyrin repeat-containing domain"/>
    <property type="match status" value="2"/>
</dbReference>
<feature type="transmembrane region" description="Helical" evidence="2">
    <location>
        <begin position="366"/>
        <end position="389"/>
    </location>
</feature>
<dbReference type="Proteomes" id="UP001472677">
    <property type="component" value="Unassembled WGS sequence"/>
</dbReference>
<evidence type="ECO:0000256" key="2">
    <source>
        <dbReference type="SAM" id="Phobius"/>
    </source>
</evidence>
<feature type="transmembrane region" description="Helical" evidence="2">
    <location>
        <begin position="420"/>
        <end position="440"/>
    </location>
</feature>
<dbReference type="PANTHER" id="PTHR24128:SF46">
    <property type="entry name" value="ALPHA-LATROTOXIN-LHE1A-LIKE ISOFORM X1"/>
    <property type="match status" value="1"/>
</dbReference>
<feature type="repeat" description="ANK" evidence="1">
    <location>
        <begin position="99"/>
        <end position="122"/>
    </location>
</feature>
<feature type="transmembrane region" description="Helical" evidence="2">
    <location>
        <begin position="284"/>
        <end position="301"/>
    </location>
</feature>